<sequence>MAGVKVRFKMNNNEIRTDYINLTLILSFATLCIAQTFHVSSVIYFLIDIPIILMVTFKIKKFIKTLLCKSVYSITAILLFIVMAMTVGGVINGVSLGNAIYGAYKYFRGFVFFYCVLAFGDSKSVKQTLKIFNCIFWINIVLTLIEFFLLGINQDLLGGIFGLVMGVNQYTNLYFVIISVYCIEKIVCHDAEGSEYKRVLIISVLMLAVAALAEIKFFFAEFVLLFMVAYLCLPQKPQTFFGVALILICVIVFYNLLIRMFPEFSTLIGELRRGGLARLIDLQKHYSTDYDIGRAAVFSYSNKYLLPNRWNRLFGMGIGNVTSSNFVDNSFWLKNQGTHYDQFYTSYLYNEQGMIGFLLYCLIYVELLKIGIKSLFFTRTRKYGTMLIMMVTGSIMIFIYNMAMYSQLSFIIFWALAVLVRKCTNSFS</sequence>
<dbReference type="AlphaFoldDB" id="A0AAW9WJW7"/>
<reference evidence="2 3" key="1">
    <citation type="submission" date="2019-09" db="EMBL/GenBank/DDBJ databases">
        <title>Draft genome sequencing of Hungatella hathewayi 123Y-2.</title>
        <authorList>
            <person name="Lv Q."/>
            <person name="Li S."/>
        </authorList>
    </citation>
    <scope>NUCLEOTIDE SEQUENCE [LARGE SCALE GENOMIC DNA]</scope>
    <source>
        <strain evidence="2 3">123Y-2</strain>
    </source>
</reference>
<feature type="transmembrane region" description="Helical" evidence="1">
    <location>
        <begin position="353"/>
        <end position="371"/>
    </location>
</feature>
<feature type="transmembrane region" description="Helical" evidence="1">
    <location>
        <begin position="406"/>
        <end position="424"/>
    </location>
</feature>
<feature type="transmembrane region" description="Helical" evidence="1">
    <location>
        <begin position="71"/>
        <end position="91"/>
    </location>
</feature>
<feature type="transmembrane region" description="Helical" evidence="1">
    <location>
        <begin position="103"/>
        <end position="119"/>
    </location>
</feature>
<dbReference type="Proteomes" id="UP000434223">
    <property type="component" value="Unassembled WGS sequence"/>
</dbReference>
<keyword evidence="1" id="KW-0472">Membrane</keyword>
<dbReference type="RefSeq" id="WP_155560862.1">
    <property type="nucleotide sequence ID" value="NZ_JBDMEG010000027.1"/>
</dbReference>
<evidence type="ECO:0000313" key="3">
    <source>
        <dbReference type="Proteomes" id="UP000434223"/>
    </source>
</evidence>
<organism evidence="2 3">
    <name type="scientific">Hungatella hathewayi</name>
    <dbReference type="NCBI Taxonomy" id="154046"/>
    <lineage>
        <taxon>Bacteria</taxon>
        <taxon>Bacillati</taxon>
        <taxon>Bacillota</taxon>
        <taxon>Clostridia</taxon>
        <taxon>Lachnospirales</taxon>
        <taxon>Lachnospiraceae</taxon>
        <taxon>Hungatella</taxon>
    </lineage>
</organism>
<protein>
    <recommendedName>
        <fullName evidence="4">O-antigen ligase domain-containing protein</fullName>
    </recommendedName>
</protein>
<comment type="caution">
    <text evidence="2">The sequence shown here is derived from an EMBL/GenBank/DDBJ whole genome shotgun (WGS) entry which is preliminary data.</text>
</comment>
<feature type="transmembrane region" description="Helical" evidence="1">
    <location>
        <begin position="20"/>
        <end position="37"/>
    </location>
</feature>
<feature type="transmembrane region" description="Helical" evidence="1">
    <location>
        <begin position="239"/>
        <end position="258"/>
    </location>
</feature>
<proteinExistence type="predicted"/>
<dbReference type="EMBL" id="WNME01000016">
    <property type="protein sequence ID" value="MUB65509.1"/>
    <property type="molecule type" value="Genomic_DNA"/>
</dbReference>
<evidence type="ECO:0000313" key="2">
    <source>
        <dbReference type="EMBL" id="MUB65509.1"/>
    </source>
</evidence>
<feature type="transmembrane region" description="Helical" evidence="1">
    <location>
        <begin position="43"/>
        <end position="59"/>
    </location>
</feature>
<name>A0AAW9WJW7_9FIRM</name>
<feature type="transmembrane region" description="Helical" evidence="1">
    <location>
        <begin position="131"/>
        <end position="150"/>
    </location>
</feature>
<feature type="transmembrane region" description="Helical" evidence="1">
    <location>
        <begin position="199"/>
        <end position="219"/>
    </location>
</feature>
<keyword evidence="1" id="KW-1133">Transmembrane helix</keyword>
<gene>
    <name evidence="2" type="ORF">GNE07_21015</name>
</gene>
<evidence type="ECO:0008006" key="4">
    <source>
        <dbReference type="Google" id="ProtNLM"/>
    </source>
</evidence>
<evidence type="ECO:0000256" key="1">
    <source>
        <dbReference type="SAM" id="Phobius"/>
    </source>
</evidence>
<accession>A0AAW9WJW7</accession>
<keyword evidence="1" id="KW-0812">Transmembrane</keyword>